<dbReference type="GeneID" id="88821132"/>
<proteinExistence type="inferred from homology"/>
<evidence type="ECO:0000313" key="5">
    <source>
        <dbReference type="Proteomes" id="UP000577346"/>
    </source>
</evidence>
<comment type="function">
    <text evidence="2">Antitoxin component of a type II toxin-antitoxin (TA) system.</text>
</comment>
<reference evidence="4 5" key="1">
    <citation type="submission" date="2020-07" db="EMBL/GenBank/DDBJ databases">
        <title>Diversity of carbapenemase encoding genes among Pseudomonas putida group clinical isolates in a tertiary Brazilian hospital.</title>
        <authorList>
            <person name="Alberto-Lei F."/>
            <person name="Nodari C.S."/>
            <person name="Streling A.P."/>
            <person name="Paulino J.T."/>
            <person name="Bessa-Neto F.O."/>
            <person name="Cayo R."/>
            <person name="Gales A.C."/>
        </authorList>
    </citation>
    <scope>NUCLEOTIDE SEQUENCE [LARGE SCALE GENOMIC DNA]</scope>
    <source>
        <strain evidence="4 5">11213</strain>
    </source>
</reference>
<organism evidence="4 5">
    <name type="scientific">Pseudomonas juntendi</name>
    <dbReference type="NCBI Taxonomy" id="2666183"/>
    <lineage>
        <taxon>Bacteria</taxon>
        <taxon>Pseudomonadati</taxon>
        <taxon>Pseudomonadota</taxon>
        <taxon>Gammaproteobacteria</taxon>
        <taxon>Pseudomonadales</taxon>
        <taxon>Pseudomonadaceae</taxon>
        <taxon>Pseudomonas</taxon>
    </lineage>
</organism>
<dbReference type="InterPro" id="IPR036165">
    <property type="entry name" value="YefM-like_sf"/>
</dbReference>
<feature type="compositionally biased region" description="Basic and acidic residues" evidence="3">
    <location>
        <begin position="53"/>
        <end position="62"/>
    </location>
</feature>
<dbReference type="NCBIfam" id="TIGR01552">
    <property type="entry name" value="phd_fam"/>
    <property type="match status" value="1"/>
</dbReference>
<dbReference type="Pfam" id="PF02604">
    <property type="entry name" value="PhdYeFM_antitox"/>
    <property type="match status" value="1"/>
</dbReference>
<gene>
    <name evidence="4" type="ORF">H4C15_13010</name>
</gene>
<name>A0A7W2R009_9PSED</name>
<sequence>MVTVIPMSQARRRLRRIVALVAKGHVFVVTKNGKPLATIEAPEESEQQAVKSGHSDSSKHHE</sequence>
<feature type="region of interest" description="Disordered" evidence="3">
    <location>
        <begin position="38"/>
        <end position="62"/>
    </location>
</feature>
<evidence type="ECO:0000256" key="3">
    <source>
        <dbReference type="SAM" id="MobiDB-lite"/>
    </source>
</evidence>
<evidence type="ECO:0000313" key="4">
    <source>
        <dbReference type="EMBL" id="MBA6148420.1"/>
    </source>
</evidence>
<dbReference type="Proteomes" id="UP000577346">
    <property type="component" value="Unassembled WGS sequence"/>
</dbReference>
<dbReference type="Gene3D" id="3.40.1620.10">
    <property type="entry name" value="YefM-like domain"/>
    <property type="match status" value="1"/>
</dbReference>
<evidence type="ECO:0000256" key="1">
    <source>
        <dbReference type="ARBA" id="ARBA00009981"/>
    </source>
</evidence>
<dbReference type="SUPFAM" id="SSF143120">
    <property type="entry name" value="YefM-like"/>
    <property type="match status" value="1"/>
</dbReference>
<comment type="similarity">
    <text evidence="1 2">Belongs to the phD/YefM antitoxin family.</text>
</comment>
<dbReference type="RefSeq" id="WP_104886436.1">
    <property type="nucleotide sequence ID" value="NZ_JACGDA010000023.1"/>
</dbReference>
<comment type="caution">
    <text evidence="4">The sequence shown here is derived from an EMBL/GenBank/DDBJ whole genome shotgun (WGS) entry which is preliminary data.</text>
</comment>
<protein>
    <recommendedName>
        <fullName evidence="2">Antitoxin</fullName>
    </recommendedName>
</protein>
<dbReference type="EMBL" id="JACGDA010000023">
    <property type="protein sequence ID" value="MBA6148420.1"/>
    <property type="molecule type" value="Genomic_DNA"/>
</dbReference>
<accession>A0A7W2R009</accession>
<evidence type="ECO:0000256" key="2">
    <source>
        <dbReference type="RuleBase" id="RU362080"/>
    </source>
</evidence>
<dbReference type="AlphaFoldDB" id="A0A7W2R009"/>
<dbReference type="InterPro" id="IPR006442">
    <property type="entry name" value="Antitoxin_Phd/YefM"/>
</dbReference>